<dbReference type="GO" id="GO:0016020">
    <property type="term" value="C:membrane"/>
    <property type="evidence" value="ECO:0007669"/>
    <property type="project" value="UniProtKB-SubCell"/>
</dbReference>
<feature type="transmembrane region" description="Helical" evidence="8">
    <location>
        <begin position="34"/>
        <end position="54"/>
    </location>
</feature>
<evidence type="ECO:0000256" key="7">
    <source>
        <dbReference type="ARBA" id="ARBA00043159"/>
    </source>
</evidence>
<dbReference type="Proteomes" id="UP001344447">
    <property type="component" value="Unassembled WGS sequence"/>
</dbReference>
<dbReference type="GO" id="GO:0005802">
    <property type="term" value="C:trans-Golgi network"/>
    <property type="evidence" value="ECO:0007669"/>
    <property type="project" value="TreeGrafter"/>
</dbReference>
<dbReference type="GO" id="GO:0045332">
    <property type="term" value="P:phospholipid translocation"/>
    <property type="evidence" value="ECO:0007669"/>
    <property type="project" value="TreeGrafter"/>
</dbReference>
<accession>A0AAN7YVX7</accession>
<evidence type="ECO:0000256" key="5">
    <source>
        <dbReference type="ARBA" id="ARBA00023136"/>
    </source>
</evidence>
<feature type="transmembrane region" description="Helical" evidence="8">
    <location>
        <begin position="271"/>
        <end position="293"/>
    </location>
</feature>
<dbReference type="Gene3D" id="1.20.1280.290">
    <property type="match status" value="2"/>
</dbReference>
<keyword evidence="4 8" id="KW-1133">Transmembrane helix</keyword>
<organism evidence="9 10">
    <name type="scientific">Dictyostelium firmibasis</name>
    <dbReference type="NCBI Taxonomy" id="79012"/>
    <lineage>
        <taxon>Eukaryota</taxon>
        <taxon>Amoebozoa</taxon>
        <taxon>Evosea</taxon>
        <taxon>Eumycetozoa</taxon>
        <taxon>Dictyostelia</taxon>
        <taxon>Dictyosteliales</taxon>
        <taxon>Dictyosteliaceae</taxon>
        <taxon>Dictyostelium</taxon>
    </lineage>
</organism>
<comment type="subcellular location">
    <subcellularLocation>
        <location evidence="1">Membrane</location>
        <topology evidence="1">Multi-pass membrane protein</topology>
    </subcellularLocation>
</comment>
<dbReference type="InterPro" id="IPR052241">
    <property type="entry name" value="SLC66/Scramblase_ANY1"/>
</dbReference>
<keyword evidence="5 8" id="KW-0472">Membrane</keyword>
<keyword evidence="3" id="KW-0677">Repeat</keyword>
<comment type="caution">
    <text evidence="9">The sequence shown here is derived from an EMBL/GenBank/DDBJ whole genome shotgun (WGS) entry which is preliminary data.</text>
</comment>
<evidence type="ECO:0000313" key="10">
    <source>
        <dbReference type="Proteomes" id="UP001344447"/>
    </source>
</evidence>
<evidence type="ECO:0000256" key="2">
    <source>
        <dbReference type="ARBA" id="ARBA00022692"/>
    </source>
</evidence>
<dbReference type="FunFam" id="1.20.1280.290:FF:000008">
    <property type="entry name" value="PQ-loop repeat-containing protein 1"/>
    <property type="match status" value="1"/>
</dbReference>
<dbReference type="PANTHER" id="PTHR14856">
    <property type="entry name" value="PQ-LOOP REPEAT-CONTAINING PROTEIN 1-LIKE PROTEIN"/>
    <property type="match status" value="1"/>
</dbReference>
<feature type="transmembrane region" description="Helical" evidence="8">
    <location>
        <begin position="60"/>
        <end position="83"/>
    </location>
</feature>
<gene>
    <name evidence="9" type="ORF">RB653_003582</name>
</gene>
<dbReference type="FunFam" id="1.20.1280.290:FF:000005">
    <property type="entry name" value="PQ-loop repeat-containing protein 1"/>
    <property type="match status" value="1"/>
</dbReference>
<protein>
    <recommendedName>
        <fullName evidence="6">Solute carrier family 66 member 2</fullName>
    </recommendedName>
    <alternativeName>
        <fullName evidence="7">PQ-loop repeat-containing protein 1</fullName>
    </alternativeName>
</protein>
<dbReference type="EMBL" id="JAVFKY010000001">
    <property type="protein sequence ID" value="KAK5582001.1"/>
    <property type="molecule type" value="Genomic_DNA"/>
</dbReference>
<reference evidence="9 10" key="1">
    <citation type="submission" date="2023-11" db="EMBL/GenBank/DDBJ databases">
        <title>Dfirmibasis_genome.</title>
        <authorList>
            <person name="Edelbroek B."/>
            <person name="Kjellin J."/>
            <person name="Jerlstrom-Hultqvist J."/>
            <person name="Soderbom F."/>
        </authorList>
    </citation>
    <scope>NUCLEOTIDE SEQUENCE [LARGE SCALE GENOMIC DNA]</scope>
    <source>
        <strain evidence="9 10">TNS-C-14</strain>
    </source>
</reference>
<evidence type="ECO:0000256" key="3">
    <source>
        <dbReference type="ARBA" id="ARBA00022737"/>
    </source>
</evidence>
<evidence type="ECO:0000313" key="9">
    <source>
        <dbReference type="EMBL" id="KAK5582001.1"/>
    </source>
</evidence>
<dbReference type="InterPro" id="IPR006603">
    <property type="entry name" value="PQ-loop_rpt"/>
</dbReference>
<dbReference type="GO" id="GO:0042147">
    <property type="term" value="P:retrograde transport, endosome to Golgi"/>
    <property type="evidence" value="ECO:0007669"/>
    <property type="project" value="TreeGrafter"/>
</dbReference>
<sequence length="294" mass="33725">MASIITSGLFIFAPVIGYVSQYRDIQRTSNSDGFSTRVCLILLLSNILRCYFWIGKQFDITLLYQSLVMIIAQLLMLHLCISIKSRESVTNSKSRRSNKQFNLQTTTTSITNIPSNNNNNNNNKFTTTNITIDSDIDNNSDNDNNNNNDNDNEIITTATTKSNNTKDHYILNSGYFQNFWEWDNFGSYTIFLGVYSAFFLILTTVYLNSPSYFEYLGTLSLTIESILGLPQLIQNYKKRSTKGLSLVLISSWFIGDLFKTLYFYIKDQPSQFIFCGTVQLIIDILISLQIIYYK</sequence>
<evidence type="ECO:0000256" key="8">
    <source>
        <dbReference type="SAM" id="Phobius"/>
    </source>
</evidence>
<feature type="transmembrane region" description="Helical" evidence="8">
    <location>
        <begin position="185"/>
        <end position="206"/>
    </location>
</feature>
<dbReference type="PANTHER" id="PTHR14856:SF9">
    <property type="entry name" value="PQ-LOOP REPEAT-CONTAINING PROTEIN 1"/>
    <property type="match status" value="1"/>
</dbReference>
<dbReference type="SMART" id="SM00679">
    <property type="entry name" value="CTNS"/>
    <property type="match status" value="2"/>
</dbReference>
<evidence type="ECO:0000256" key="4">
    <source>
        <dbReference type="ARBA" id="ARBA00022989"/>
    </source>
</evidence>
<name>A0AAN7YVX7_9MYCE</name>
<dbReference type="GO" id="GO:0005768">
    <property type="term" value="C:endosome"/>
    <property type="evidence" value="ECO:0007669"/>
    <property type="project" value="TreeGrafter"/>
</dbReference>
<proteinExistence type="predicted"/>
<evidence type="ECO:0000256" key="6">
    <source>
        <dbReference type="ARBA" id="ARBA00040648"/>
    </source>
</evidence>
<keyword evidence="10" id="KW-1185">Reference proteome</keyword>
<dbReference type="AlphaFoldDB" id="A0AAN7YVX7"/>
<dbReference type="Pfam" id="PF04193">
    <property type="entry name" value="PQ-loop"/>
    <property type="match status" value="1"/>
</dbReference>
<feature type="transmembrane region" description="Helical" evidence="8">
    <location>
        <begin position="244"/>
        <end position="265"/>
    </location>
</feature>
<feature type="transmembrane region" description="Helical" evidence="8">
    <location>
        <begin position="6"/>
        <end position="22"/>
    </location>
</feature>
<keyword evidence="2 8" id="KW-0812">Transmembrane</keyword>
<evidence type="ECO:0000256" key="1">
    <source>
        <dbReference type="ARBA" id="ARBA00004141"/>
    </source>
</evidence>
<dbReference type="GO" id="GO:0005829">
    <property type="term" value="C:cytosol"/>
    <property type="evidence" value="ECO:0007669"/>
    <property type="project" value="GOC"/>
</dbReference>